<dbReference type="AlphaFoldDB" id="A0A0W0ZM67"/>
<keyword evidence="3" id="KW-1185">Reference proteome</keyword>
<sequence length="76" mass="8525">MIEIDSSLLSKAHLDSLISQIIAQKAAYDGADKRGIDEKKQQLLQQIQQGLSVIVYDAKDHFYDVISAEEFQKSCP</sequence>
<reference evidence="2 3" key="1">
    <citation type="submission" date="2015-11" db="EMBL/GenBank/DDBJ databases">
        <title>Genomic analysis of 38 Legionella species identifies large and diverse effector repertoires.</title>
        <authorList>
            <person name="Burstein D."/>
            <person name="Amaro F."/>
            <person name="Zusman T."/>
            <person name="Lifshitz Z."/>
            <person name="Cohen O."/>
            <person name="Gilbert J.A."/>
            <person name="Pupko T."/>
            <person name="Shuman H.A."/>
            <person name="Segal G."/>
        </authorList>
    </citation>
    <scope>NUCLEOTIDE SEQUENCE [LARGE SCALE GENOMIC DNA]</scope>
    <source>
        <strain evidence="2 3">SC-63-C7</strain>
    </source>
</reference>
<proteinExistence type="inferred from homology"/>
<protein>
    <recommendedName>
        <fullName evidence="4">YheU family protein</fullName>
    </recommendedName>
</protein>
<dbReference type="SUPFAM" id="SSF118001">
    <property type="entry name" value="YehU-like"/>
    <property type="match status" value="1"/>
</dbReference>
<dbReference type="EMBL" id="LNYU01000002">
    <property type="protein sequence ID" value="KTD70351.1"/>
    <property type="molecule type" value="Genomic_DNA"/>
</dbReference>
<accession>A0A0W0ZM67</accession>
<name>A0A0W0ZM67_9GAMM</name>
<evidence type="ECO:0000313" key="3">
    <source>
        <dbReference type="Proteomes" id="UP000054703"/>
    </source>
</evidence>
<dbReference type="Pfam" id="PF06794">
    <property type="entry name" value="UPF0270"/>
    <property type="match status" value="1"/>
</dbReference>
<dbReference type="InterPro" id="IPR036685">
    <property type="entry name" value="YehU-like_sf"/>
</dbReference>
<dbReference type="PATRIC" id="fig|45074.5.peg.36"/>
<evidence type="ECO:0000313" key="2">
    <source>
        <dbReference type="EMBL" id="KTD70351.1"/>
    </source>
</evidence>
<comment type="similarity">
    <text evidence="1">Belongs to the UPF0270 family.</text>
</comment>
<comment type="caution">
    <text evidence="2">The sequence shown here is derived from an EMBL/GenBank/DDBJ whole genome shotgun (WGS) entry which is preliminary data.</text>
</comment>
<dbReference type="STRING" id="45074.Lsan_0033"/>
<organism evidence="2 3">
    <name type="scientific">Legionella santicrucis</name>
    <dbReference type="NCBI Taxonomy" id="45074"/>
    <lineage>
        <taxon>Bacteria</taxon>
        <taxon>Pseudomonadati</taxon>
        <taxon>Pseudomonadota</taxon>
        <taxon>Gammaproteobacteria</taxon>
        <taxon>Legionellales</taxon>
        <taxon>Legionellaceae</taxon>
        <taxon>Legionella</taxon>
    </lineage>
</organism>
<dbReference type="RefSeq" id="WP_058512524.1">
    <property type="nucleotide sequence ID" value="NZ_CAAAIH010000031.1"/>
</dbReference>
<gene>
    <name evidence="2" type="ORF">Lsan_0033</name>
</gene>
<dbReference type="Gene3D" id="1.10.10.610">
    <property type="entry name" value="YehU-like"/>
    <property type="match status" value="1"/>
</dbReference>
<evidence type="ECO:0008006" key="4">
    <source>
        <dbReference type="Google" id="ProtNLM"/>
    </source>
</evidence>
<dbReference type="InterPro" id="IPR010648">
    <property type="entry name" value="UPF0270"/>
</dbReference>
<dbReference type="Proteomes" id="UP000054703">
    <property type="component" value="Unassembled WGS sequence"/>
</dbReference>
<evidence type="ECO:0000256" key="1">
    <source>
        <dbReference type="ARBA" id="ARBA00006450"/>
    </source>
</evidence>